<evidence type="ECO:0000256" key="6">
    <source>
        <dbReference type="ARBA" id="ARBA00023157"/>
    </source>
</evidence>
<evidence type="ECO:0000259" key="12">
    <source>
        <dbReference type="PROSITE" id="PS51352"/>
    </source>
</evidence>
<dbReference type="EMBL" id="AUZM01000003">
    <property type="protein sequence ID" value="ERT09408.1"/>
    <property type="molecule type" value="Genomic_DNA"/>
</dbReference>
<dbReference type="GO" id="GO:0008379">
    <property type="term" value="F:thioredoxin peroxidase activity"/>
    <property type="evidence" value="ECO:0007669"/>
    <property type="project" value="TreeGrafter"/>
</dbReference>
<evidence type="ECO:0000313" key="13">
    <source>
        <dbReference type="EMBL" id="ERT09408.1"/>
    </source>
</evidence>
<dbReference type="GO" id="GO:0045454">
    <property type="term" value="P:cell redox homeostasis"/>
    <property type="evidence" value="ECO:0007669"/>
    <property type="project" value="TreeGrafter"/>
</dbReference>
<dbReference type="Pfam" id="PF00578">
    <property type="entry name" value="AhpC-TSA"/>
    <property type="match status" value="1"/>
</dbReference>
<evidence type="ECO:0000256" key="4">
    <source>
        <dbReference type="ARBA" id="ARBA00022862"/>
    </source>
</evidence>
<comment type="catalytic activity">
    <reaction evidence="11">
        <text>a hydroperoxide + [thioredoxin]-dithiol = an alcohol + [thioredoxin]-disulfide + H2O</text>
        <dbReference type="Rhea" id="RHEA:62620"/>
        <dbReference type="Rhea" id="RHEA-COMP:10698"/>
        <dbReference type="Rhea" id="RHEA-COMP:10700"/>
        <dbReference type="ChEBI" id="CHEBI:15377"/>
        <dbReference type="ChEBI" id="CHEBI:29950"/>
        <dbReference type="ChEBI" id="CHEBI:30879"/>
        <dbReference type="ChEBI" id="CHEBI:35924"/>
        <dbReference type="ChEBI" id="CHEBI:50058"/>
        <dbReference type="EC" id="1.11.1.24"/>
    </reaction>
</comment>
<accession>U7QNI0</accession>
<dbReference type="SUPFAM" id="SSF52833">
    <property type="entry name" value="Thioredoxin-like"/>
    <property type="match status" value="1"/>
</dbReference>
<dbReference type="OrthoDB" id="9809746at2"/>
<dbReference type="Proteomes" id="UP000017127">
    <property type="component" value="Unassembled WGS sequence"/>
</dbReference>
<dbReference type="GO" id="GO:0005737">
    <property type="term" value="C:cytoplasm"/>
    <property type="evidence" value="ECO:0007669"/>
    <property type="project" value="TreeGrafter"/>
</dbReference>
<dbReference type="PANTHER" id="PTHR42801:SF7">
    <property type="entry name" value="SLL1159 PROTEIN"/>
    <property type="match status" value="1"/>
</dbReference>
<dbReference type="RefSeq" id="WP_023064290.1">
    <property type="nucleotide sequence ID" value="NZ_AUZM01000003.1"/>
</dbReference>
<comment type="caution">
    <text evidence="13">The sequence shown here is derived from an EMBL/GenBank/DDBJ whole genome shotgun (WGS) entry which is preliminary data.</text>
</comment>
<comment type="similarity">
    <text evidence="9">Belongs to the peroxiredoxin family. BCP/PrxQ subfamily.</text>
</comment>
<dbReference type="InterPro" id="IPR050924">
    <property type="entry name" value="Peroxiredoxin_BCP/PrxQ"/>
</dbReference>
<dbReference type="AlphaFoldDB" id="U7QNI0"/>
<sequence length="218" mass="24550">MNLTQELQNLQNKLRANHPEDIKAVMDQATEDLVKSGLVEKALKVGDQAPNFQLPNAVGETVEFKKLFKSGPVVIAFYRGEWCPYCNLELRTLQKYLPEIEQFHAKLVAISPQIPDHSLSTLEKNELTFEVLSDVGNQVARKFGLVFTLPEELRPIYQKFGIDIPAHNGNKTFELPIAATYVIDQNGIIVQGFVKADYTQRLDPEEILATLKNFPVAV</sequence>
<evidence type="ECO:0000256" key="8">
    <source>
        <dbReference type="ARBA" id="ARBA00032824"/>
    </source>
</evidence>
<proteinExistence type="inferred from homology"/>
<evidence type="ECO:0000256" key="7">
    <source>
        <dbReference type="ARBA" id="ARBA00023284"/>
    </source>
</evidence>
<keyword evidence="7" id="KW-0676">Redox-active center</keyword>
<comment type="function">
    <text evidence="1">Thiol-specific peroxidase that catalyzes the reduction of hydrogen peroxide and organic hydroperoxides to water and alcohols, respectively. Plays a role in cell protection against oxidative stress by detoxifying peroxides and as sensor of hydrogen peroxide-mediated signaling events.</text>
</comment>
<evidence type="ECO:0000256" key="1">
    <source>
        <dbReference type="ARBA" id="ARBA00003330"/>
    </source>
</evidence>
<gene>
    <name evidence="13" type="ORF">M595_0489</name>
</gene>
<protein>
    <recommendedName>
        <fullName evidence="2">thioredoxin-dependent peroxiredoxin</fullName>
        <ecNumber evidence="2">1.11.1.24</ecNumber>
    </recommendedName>
    <alternativeName>
        <fullName evidence="10">Bacterioferritin comigratory protein</fullName>
    </alternativeName>
    <alternativeName>
        <fullName evidence="8">Thioredoxin peroxidase</fullName>
    </alternativeName>
</protein>
<keyword evidence="5" id="KW-0560">Oxidoreductase</keyword>
<dbReference type="GO" id="GO:0034599">
    <property type="term" value="P:cellular response to oxidative stress"/>
    <property type="evidence" value="ECO:0007669"/>
    <property type="project" value="TreeGrafter"/>
</dbReference>
<dbReference type="Gene3D" id="3.40.30.10">
    <property type="entry name" value="Glutaredoxin"/>
    <property type="match status" value="1"/>
</dbReference>
<dbReference type="CDD" id="cd02970">
    <property type="entry name" value="PRX_like2"/>
    <property type="match status" value="1"/>
</dbReference>
<dbReference type="EC" id="1.11.1.24" evidence="2"/>
<keyword evidence="4" id="KW-0049">Antioxidant</keyword>
<evidence type="ECO:0000256" key="5">
    <source>
        <dbReference type="ARBA" id="ARBA00023002"/>
    </source>
</evidence>
<keyword evidence="3" id="KW-0575">Peroxidase</keyword>
<dbReference type="InterPro" id="IPR000866">
    <property type="entry name" value="AhpC/TSA"/>
</dbReference>
<keyword evidence="14" id="KW-1185">Reference proteome</keyword>
<feature type="domain" description="Thioredoxin" evidence="12">
    <location>
        <begin position="43"/>
        <end position="216"/>
    </location>
</feature>
<dbReference type="PANTHER" id="PTHR42801">
    <property type="entry name" value="THIOREDOXIN-DEPENDENT PEROXIDE REDUCTASE"/>
    <property type="match status" value="1"/>
</dbReference>
<evidence type="ECO:0000256" key="10">
    <source>
        <dbReference type="ARBA" id="ARBA00041373"/>
    </source>
</evidence>
<organism evidence="13 14">
    <name type="scientific">Lyngbya aestuarii BL J</name>
    <dbReference type="NCBI Taxonomy" id="1348334"/>
    <lineage>
        <taxon>Bacteria</taxon>
        <taxon>Bacillati</taxon>
        <taxon>Cyanobacteriota</taxon>
        <taxon>Cyanophyceae</taxon>
        <taxon>Oscillatoriophycideae</taxon>
        <taxon>Oscillatoriales</taxon>
        <taxon>Microcoleaceae</taxon>
        <taxon>Lyngbya</taxon>
    </lineage>
</organism>
<reference evidence="13 14" key="1">
    <citation type="journal article" date="2013" name="Front. Microbiol.">
        <title>Comparative genomic analyses of the cyanobacterium, Lyngbya aestuarii BL J, a powerful hydrogen producer.</title>
        <authorList>
            <person name="Kothari A."/>
            <person name="Vaughn M."/>
            <person name="Garcia-Pichel F."/>
        </authorList>
    </citation>
    <scope>NUCLEOTIDE SEQUENCE [LARGE SCALE GENOMIC DNA]</scope>
    <source>
        <strain evidence="13 14">BL J</strain>
    </source>
</reference>
<evidence type="ECO:0000256" key="11">
    <source>
        <dbReference type="ARBA" id="ARBA00049091"/>
    </source>
</evidence>
<dbReference type="PATRIC" id="fig|1348334.3.peg.484"/>
<evidence type="ECO:0000256" key="2">
    <source>
        <dbReference type="ARBA" id="ARBA00013017"/>
    </source>
</evidence>
<dbReference type="InterPro" id="IPR036249">
    <property type="entry name" value="Thioredoxin-like_sf"/>
</dbReference>
<name>U7QNI0_9CYAN</name>
<dbReference type="InterPro" id="IPR013766">
    <property type="entry name" value="Thioredoxin_domain"/>
</dbReference>
<dbReference type="PROSITE" id="PS51352">
    <property type="entry name" value="THIOREDOXIN_2"/>
    <property type="match status" value="1"/>
</dbReference>
<evidence type="ECO:0000313" key="14">
    <source>
        <dbReference type="Proteomes" id="UP000017127"/>
    </source>
</evidence>
<evidence type="ECO:0000256" key="9">
    <source>
        <dbReference type="ARBA" id="ARBA00038489"/>
    </source>
</evidence>
<evidence type="ECO:0000256" key="3">
    <source>
        <dbReference type="ARBA" id="ARBA00022559"/>
    </source>
</evidence>
<keyword evidence="6" id="KW-1015">Disulfide bond</keyword>